<organism evidence="2 3">
    <name type="scientific">Ajellomyces capsulatus (strain H88)</name>
    <name type="common">Darling's disease fungus</name>
    <name type="synonym">Histoplasma capsulatum</name>
    <dbReference type="NCBI Taxonomy" id="544711"/>
    <lineage>
        <taxon>Eukaryota</taxon>
        <taxon>Fungi</taxon>
        <taxon>Dikarya</taxon>
        <taxon>Ascomycota</taxon>
        <taxon>Pezizomycotina</taxon>
        <taxon>Eurotiomycetes</taxon>
        <taxon>Eurotiomycetidae</taxon>
        <taxon>Onygenales</taxon>
        <taxon>Ajellomycetaceae</taxon>
        <taxon>Histoplasma</taxon>
    </lineage>
</organism>
<dbReference type="EMBL" id="CP069104">
    <property type="protein sequence ID" value="QSS54521.1"/>
    <property type="molecule type" value="Genomic_DNA"/>
</dbReference>
<proteinExistence type="predicted"/>
<gene>
    <name evidence="2" type="ORF">I7I53_02092</name>
</gene>
<evidence type="ECO:0000256" key="1">
    <source>
        <dbReference type="SAM" id="MobiDB-lite"/>
    </source>
</evidence>
<accession>A0A8A1LKZ0</accession>
<evidence type="ECO:0000313" key="3">
    <source>
        <dbReference type="Proteomes" id="UP000663419"/>
    </source>
</evidence>
<protein>
    <submittedName>
        <fullName evidence="2">Uncharacterized protein</fullName>
    </submittedName>
</protein>
<feature type="region of interest" description="Disordered" evidence="1">
    <location>
        <begin position="53"/>
        <end position="73"/>
    </location>
</feature>
<evidence type="ECO:0000313" key="2">
    <source>
        <dbReference type="EMBL" id="QSS54521.1"/>
    </source>
</evidence>
<dbReference type="AlphaFoldDB" id="A0A8A1LKZ0"/>
<dbReference type="VEuPathDB" id="FungiDB:I7I53_02092"/>
<sequence>MFVRLSIARHKNARALHHVSLFHSAALRAYAAISATARLVMDISFLRSERHFPNQSSAQRKRVSPVEPSQLIS</sequence>
<reference evidence="2" key="1">
    <citation type="submission" date="2021-01" db="EMBL/GenBank/DDBJ databases">
        <title>Chromosome-level genome assembly of a human fungal pathogen reveals clustering of transcriptionally co-regulated genes.</title>
        <authorList>
            <person name="Voorhies M."/>
            <person name="Cohen S."/>
            <person name="Shea T.P."/>
            <person name="Petrus S."/>
            <person name="Munoz J.F."/>
            <person name="Poplawski S."/>
            <person name="Goldman W.E."/>
            <person name="Michael T."/>
            <person name="Cuomo C.A."/>
            <person name="Sil A."/>
            <person name="Beyhan S."/>
        </authorList>
    </citation>
    <scope>NUCLEOTIDE SEQUENCE</scope>
    <source>
        <strain evidence="2">H88</strain>
    </source>
</reference>
<dbReference type="Proteomes" id="UP000663419">
    <property type="component" value="Chromosome 3"/>
</dbReference>
<name>A0A8A1LKZ0_AJEC8</name>